<reference evidence="2 3" key="1">
    <citation type="journal article" date="2018" name="Proc. Natl. Acad. Sci. U.S.A.">
        <title>Draft genome sequence of Camellia sinensis var. sinensis provides insights into the evolution of the tea genome and tea quality.</title>
        <authorList>
            <person name="Wei C."/>
            <person name="Yang H."/>
            <person name="Wang S."/>
            <person name="Zhao J."/>
            <person name="Liu C."/>
            <person name="Gao L."/>
            <person name="Xia E."/>
            <person name="Lu Y."/>
            <person name="Tai Y."/>
            <person name="She G."/>
            <person name="Sun J."/>
            <person name="Cao H."/>
            <person name="Tong W."/>
            <person name="Gao Q."/>
            <person name="Li Y."/>
            <person name="Deng W."/>
            <person name="Jiang X."/>
            <person name="Wang W."/>
            <person name="Chen Q."/>
            <person name="Zhang S."/>
            <person name="Li H."/>
            <person name="Wu J."/>
            <person name="Wang P."/>
            <person name="Li P."/>
            <person name="Shi C."/>
            <person name="Zheng F."/>
            <person name="Jian J."/>
            <person name="Huang B."/>
            <person name="Shan D."/>
            <person name="Shi M."/>
            <person name="Fang C."/>
            <person name="Yue Y."/>
            <person name="Li F."/>
            <person name="Li D."/>
            <person name="Wei S."/>
            <person name="Han B."/>
            <person name="Jiang C."/>
            <person name="Yin Y."/>
            <person name="Xia T."/>
            <person name="Zhang Z."/>
            <person name="Bennetzen J.L."/>
            <person name="Zhao S."/>
            <person name="Wan X."/>
        </authorList>
    </citation>
    <scope>NUCLEOTIDE SEQUENCE [LARGE SCALE GENOMIC DNA]</scope>
    <source>
        <strain evidence="3">cv. Shuchazao</strain>
        <tissue evidence="2">Leaf</tissue>
    </source>
</reference>
<evidence type="ECO:0000256" key="1">
    <source>
        <dbReference type="SAM" id="MobiDB-lite"/>
    </source>
</evidence>
<feature type="compositionally biased region" description="Basic and acidic residues" evidence="1">
    <location>
        <begin position="12"/>
        <end position="26"/>
    </location>
</feature>
<protein>
    <submittedName>
        <fullName evidence="2">Uncharacterized protein</fullName>
    </submittedName>
</protein>
<dbReference type="PANTHER" id="PTHR48478:SF1">
    <property type="entry name" value="LECTIN-LIKE"/>
    <property type="match status" value="1"/>
</dbReference>
<comment type="caution">
    <text evidence="2">The sequence shown here is derived from an EMBL/GenBank/DDBJ whole genome shotgun (WGS) entry which is preliminary data.</text>
</comment>
<proteinExistence type="predicted"/>
<dbReference type="Pfam" id="PF14299">
    <property type="entry name" value="PP2"/>
    <property type="match status" value="1"/>
</dbReference>
<feature type="compositionally biased region" description="Polar residues" evidence="1">
    <location>
        <begin position="28"/>
        <end position="42"/>
    </location>
</feature>
<dbReference type="GO" id="GO:0030246">
    <property type="term" value="F:carbohydrate binding"/>
    <property type="evidence" value="ECO:0007669"/>
    <property type="project" value="InterPro"/>
</dbReference>
<dbReference type="InterPro" id="IPR052147">
    <property type="entry name" value="PP2-like/Lectin"/>
</dbReference>
<dbReference type="PANTHER" id="PTHR48478">
    <property type="entry name" value="LECTIN-LIKE"/>
    <property type="match status" value="1"/>
</dbReference>
<accession>A0A4S4DFU5</accession>
<keyword evidence="3" id="KW-1185">Reference proteome</keyword>
<name>A0A4S4DFU5_CAMSN</name>
<dbReference type="InterPro" id="IPR025886">
    <property type="entry name" value="PP2-like"/>
</dbReference>
<dbReference type="EMBL" id="SDRB02011402">
    <property type="protein sequence ID" value="THG01535.1"/>
    <property type="molecule type" value="Genomic_DNA"/>
</dbReference>
<dbReference type="Proteomes" id="UP000306102">
    <property type="component" value="Unassembled WGS sequence"/>
</dbReference>
<evidence type="ECO:0000313" key="3">
    <source>
        <dbReference type="Proteomes" id="UP000306102"/>
    </source>
</evidence>
<dbReference type="AlphaFoldDB" id="A0A4S4DFU5"/>
<feature type="region of interest" description="Disordered" evidence="1">
    <location>
        <begin position="303"/>
        <end position="325"/>
    </location>
</feature>
<organism evidence="2 3">
    <name type="scientific">Camellia sinensis var. sinensis</name>
    <name type="common">China tea</name>
    <dbReference type="NCBI Taxonomy" id="542762"/>
    <lineage>
        <taxon>Eukaryota</taxon>
        <taxon>Viridiplantae</taxon>
        <taxon>Streptophyta</taxon>
        <taxon>Embryophyta</taxon>
        <taxon>Tracheophyta</taxon>
        <taxon>Spermatophyta</taxon>
        <taxon>Magnoliopsida</taxon>
        <taxon>eudicotyledons</taxon>
        <taxon>Gunneridae</taxon>
        <taxon>Pentapetalae</taxon>
        <taxon>asterids</taxon>
        <taxon>Ericales</taxon>
        <taxon>Theaceae</taxon>
        <taxon>Camellia</taxon>
    </lineage>
</organism>
<gene>
    <name evidence="2" type="ORF">TEA_020791</name>
</gene>
<evidence type="ECO:0000313" key="2">
    <source>
        <dbReference type="EMBL" id="THG01535.1"/>
    </source>
</evidence>
<feature type="region of interest" description="Disordered" evidence="1">
    <location>
        <begin position="1"/>
        <end position="42"/>
    </location>
</feature>
<sequence>MGSGWPVVHAPLIREEAPPQDKKEPKMTMSQSSGNIDSKANGTTTTAAEVNKLPHNYEAIIKDADSPIVKSSIDMLYDQLQSGVFLNQKRKKYWVERKTNSNCFMLYARDLSITWAQDNRYWHWPCLNETSNESIDVAELLNVCWLDIHGKFETANLSHGVAYEVVFVVMLKDPSYGWEVPVNLRLITPDGTTQQHQENLMQKPRGQWIEIPAGEFRMSPEKIEDIQFSLYEYNGGQWKRGLAIKGVHPPPSAPYPPPSMYPTPADVYASPPPAAPYSSYAPPVQGYPTCPYVAPPPVNYPNKYGPTGGYPQPQPPSSPPKKTKHGCCCGCCKGS</sequence>